<feature type="transmembrane region" description="Helical" evidence="1">
    <location>
        <begin position="56"/>
        <end position="74"/>
    </location>
</feature>
<evidence type="ECO:0000313" key="3">
    <source>
        <dbReference type="Proteomes" id="UP000054815"/>
    </source>
</evidence>
<keyword evidence="1" id="KW-0812">Transmembrane</keyword>
<dbReference type="Proteomes" id="UP000054815">
    <property type="component" value="Unassembled WGS sequence"/>
</dbReference>
<gene>
    <name evidence="2" type="ORF">T4E_4965</name>
</gene>
<feature type="transmembrane region" description="Helical" evidence="1">
    <location>
        <begin position="20"/>
        <end position="44"/>
    </location>
</feature>
<proteinExistence type="predicted"/>
<organism evidence="2 3">
    <name type="scientific">Trichinella pseudospiralis</name>
    <name type="common">Parasitic roundworm</name>
    <dbReference type="NCBI Taxonomy" id="6337"/>
    <lineage>
        <taxon>Eukaryota</taxon>
        <taxon>Metazoa</taxon>
        <taxon>Ecdysozoa</taxon>
        <taxon>Nematoda</taxon>
        <taxon>Enoplea</taxon>
        <taxon>Dorylaimia</taxon>
        <taxon>Trichinellida</taxon>
        <taxon>Trichinellidae</taxon>
        <taxon>Trichinella</taxon>
    </lineage>
</organism>
<keyword evidence="1" id="KW-1133">Transmembrane helix</keyword>
<reference evidence="2 3" key="1">
    <citation type="submission" date="2015-01" db="EMBL/GenBank/DDBJ databases">
        <title>Evolution of Trichinella species and genotypes.</title>
        <authorList>
            <person name="Korhonen P.K."/>
            <person name="Edoardo P."/>
            <person name="Giuseppe L.R."/>
            <person name="Gasser R.B."/>
        </authorList>
    </citation>
    <scope>NUCLEOTIDE SEQUENCE [LARGE SCALE GENOMIC DNA]</scope>
    <source>
        <strain evidence="2">ISS141</strain>
    </source>
</reference>
<accession>A0A0V0XPM6</accession>
<dbReference type="AlphaFoldDB" id="A0A0V0XPM6"/>
<sequence>LFNAWLISFSVQCDSFGQFVQIAFCFPTSGFNGFLLFLATFGPVRQAYPVSFSSRKSVLIIIFRFFICCHWLHWCCADLVLKIFKFHFLCSVPFFYILFIFCCPSATGNHARACLSSSYFCLI</sequence>
<keyword evidence="1" id="KW-0472">Membrane</keyword>
<feature type="non-terminal residue" evidence="2">
    <location>
        <position position="1"/>
    </location>
</feature>
<evidence type="ECO:0000313" key="2">
    <source>
        <dbReference type="EMBL" id="KRX89883.1"/>
    </source>
</evidence>
<comment type="caution">
    <text evidence="2">The sequence shown here is derived from an EMBL/GenBank/DDBJ whole genome shotgun (WGS) entry which is preliminary data.</text>
</comment>
<evidence type="ECO:0000256" key="1">
    <source>
        <dbReference type="SAM" id="Phobius"/>
    </source>
</evidence>
<feature type="transmembrane region" description="Helical" evidence="1">
    <location>
        <begin position="86"/>
        <end position="103"/>
    </location>
</feature>
<protein>
    <submittedName>
        <fullName evidence="2">Uncharacterized protein</fullName>
    </submittedName>
</protein>
<dbReference type="EMBL" id="JYDU01000183">
    <property type="protein sequence ID" value="KRX89883.1"/>
    <property type="molecule type" value="Genomic_DNA"/>
</dbReference>
<name>A0A0V0XPM6_TRIPS</name>